<evidence type="ECO:0000256" key="2">
    <source>
        <dbReference type="ARBA" id="ARBA00023043"/>
    </source>
</evidence>
<evidence type="ECO:0000256" key="3">
    <source>
        <dbReference type="PROSITE-ProRule" id="PRU00023"/>
    </source>
</evidence>
<proteinExistence type="predicted"/>
<feature type="region of interest" description="Disordered" evidence="4">
    <location>
        <begin position="253"/>
        <end position="352"/>
    </location>
</feature>
<evidence type="ECO:0000313" key="6">
    <source>
        <dbReference type="Proteomes" id="UP000187013"/>
    </source>
</evidence>
<gene>
    <name evidence="5" type="ORF">ZYGR_0P00340</name>
</gene>
<dbReference type="GO" id="GO:0005886">
    <property type="term" value="C:plasma membrane"/>
    <property type="evidence" value="ECO:0007669"/>
    <property type="project" value="EnsemblFungi"/>
</dbReference>
<organism evidence="5 6">
    <name type="scientific">Zygosaccharomyces rouxii</name>
    <dbReference type="NCBI Taxonomy" id="4956"/>
    <lineage>
        <taxon>Eukaryota</taxon>
        <taxon>Fungi</taxon>
        <taxon>Dikarya</taxon>
        <taxon>Ascomycota</taxon>
        <taxon>Saccharomycotina</taxon>
        <taxon>Saccharomycetes</taxon>
        <taxon>Saccharomycetales</taxon>
        <taxon>Saccharomycetaceae</taxon>
        <taxon>Zygosaccharomyces</taxon>
    </lineage>
</organism>
<sequence>MLVDPSVRLRDAIIEGNLLVVKRLLKRFPELLTNIDPTNGWSSLHYASYYGRYLVCVYLIQCGHDKQEVHTTFKGNTCAHLSLMNGHEQTTHLLLQYFPQLIDWRGHEGKTPVHIACQHDYFQCFNLLMGVGANLTIKDDYGDTPLHVCLEYGSINCMKMLILQGGIVDDHVKNKKGWKPSDVASTYETTKLYTKVLKEAQMPGNVTKPNFGSYRTPTQSSRAVFDDGPSPILALNSPYSLYSQNGAGGSGGSAIGSGFPHLPRISTSRRPSLATSSKSPVGNIASRFASKESSLSNSSSSLQGRDTLNSSMDKQTRSSAEISPSKRDNRRSSGSGGRTSSGSHTLTNSHGNTADLVNKYLMTENHENRIAGHGEEVSESTPTSPKGIRGRVSLLNIPIAKLRSHDSD</sequence>
<comment type="caution">
    <text evidence="5">The sequence shown here is derived from an EMBL/GenBank/DDBJ whole genome shotgun (WGS) entry which is preliminary data.</text>
</comment>
<feature type="compositionally biased region" description="Polar residues" evidence="4">
    <location>
        <begin position="302"/>
        <end position="322"/>
    </location>
</feature>
<protein>
    <submittedName>
        <fullName evidence="5">Uncharacterized protein</fullName>
    </submittedName>
</protein>
<dbReference type="Pfam" id="PF12796">
    <property type="entry name" value="Ank_2"/>
    <property type="match status" value="1"/>
</dbReference>
<feature type="repeat" description="ANK" evidence="3">
    <location>
        <begin position="108"/>
        <end position="140"/>
    </location>
</feature>
<dbReference type="OrthoDB" id="823504at2759"/>
<dbReference type="GO" id="GO:0031932">
    <property type="term" value="C:TORC2 complex"/>
    <property type="evidence" value="ECO:0007669"/>
    <property type="project" value="EnsemblFungi"/>
</dbReference>
<dbReference type="SUPFAM" id="SSF48403">
    <property type="entry name" value="Ankyrin repeat"/>
    <property type="match status" value="1"/>
</dbReference>
<feature type="compositionally biased region" description="Polar residues" evidence="4">
    <location>
        <begin position="265"/>
        <end position="280"/>
    </location>
</feature>
<dbReference type="InterPro" id="IPR036770">
    <property type="entry name" value="Ankyrin_rpt-contain_sf"/>
</dbReference>
<dbReference type="SMART" id="SM00248">
    <property type="entry name" value="ANK"/>
    <property type="match status" value="4"/>
</dbReference>
<dbReference type="PANTHER" id="PTHR24198:SF165">
    <property type="entry name" value="ANKYRIN REPEAT-CONTAINING PROTEIN-RELATED"/>
    <property type="match status" value="1"/>
</dbReference>
<keyword evidence="2 3" id="KW-0040">ANK repeat</keyword>
<dbReference type="EMBL" id="BDGX01000016">
    <property type="protein sequence ID" value="GAV49391.1"/>
    <property type="molecule type" value="Genomic_DNA"/>
</dbReference>
<keyword evidence="1" id="KW-0677">Repeat</keyword>
<dbReference type="GO" id="GO:0001558">
    <property type="term" value="P:regulation of cell growth"/>
    <property type="evidence" value="ECO:0007669"/>
    <property type="project" value="EnsemblFungi"/>
</dbReference>
<dbReference type="InterPro" id="IPR002110">
    <property type="entry name" value="Ankyrin_rpt"/>
</dbReference>
<feature type="region of interest" description="Disordered" evidence="4">
    <location>
        <begin position="366"/>
        <end position="390"/>
    </location>
</feature>
<dbReference type="eggNOG" id="KOG0504">
    <property type="taxonomic scope" value="Eukaryota"/>
</dbReference>
<reference evidence="5 6" key="1">
    <citation type="submission" date="2016-08" db="EMBL/GenBank/DDBJ databases">
        <title>Draft genome sequence of allopolyploid Zygosaccharomyces rouxii.</title>
        <authorList>
            <person name="Watanabe J."/>
            <person name="Uehara K."/>
            <person name="Mogi Y."/>
            <person name="Tsukioka Y."/>
        </authorList>
    </citation>
    <scope>NUCLEOTIDE SEQUENCE [LARGE SCALE GENOMIC DNA]</scope>
    <source>
        <strain evidence="5 6">NBRC 110957</strain>
    </source>
</reference>
<dbReference type="AlphaFoldDB" id="A0A1Q3A132"/>
<dbReference type="OMA" id="HIACMND"/>
<feature type="compositionally biased region" description="Basic and acidic residues" evidence="4">
    <location>
        <begin position="366"/>
        <end position="376"/>
    </location>
</feature>
<dbReference type="GO" id="GO:0030950">
    <property type="term" value="P:establishment or maintenance of actin cytoskeleton polarity"/>
    <property type="evidence" value="ECO:0007669"/>
    <property type="project" value="EnsemblFungi"/>
</dbReference>
<accession>A0A1Q3A132</accession>
<evidence type="ECO:0000256" key="1">
    <source>
        <dbReference type="ARBA" id="ARBA00022737"/>
    </source>
</evidence>
<dbReference type="Gene3D" id="1.25.40.20">
    <property type="entry name" value="Ankyrin repeat-containing domain"/>
    <property type="match status" value="1"/>
</dbReference>
<dbReference type="PANTHER" id="PTHR24198">
    <property type="entry name" value="ANKYRIN REPEAT AND PROTEIN KINASE DOMAIN-CONTAINING PROTEIN"/>
    <property type="match status" value="1"/>
</dbReference>
<evidence type="ECO:0000313" key="5">
    <source>
        <dbReference type="EMBL" id="GAV49391.1"/>
    </source>
</evidence>
<name>A0A1Q3A132_ZYGRO</name>
<feature type="compositionally biased region" description="Low complexity" evidence="4">
    <location>
        <begin position="291"/>
        <end position="301"/>
    </location>
</feature>
<dbReference type="PROSITE" id="PS50088">
    <property type="entry name" value="ANK_REPEAT"/>
    <property type="match status" value="2"/>
</dbReference>
<feature type="repeat" description="ANK" evidence="3">
    <location>
        <begin position="141"/>
        <end position="173"/>
    </location>
</feature>
<dbReference type="Proteomes" id="UP000187013">
    <property type="component" value="Unassembled WGS sequence"/>
</dbReference>
<evidence type="ECO:0000256" key="4">
    <source>
        <dbReference type="SAM" id="MobiDB-lite"/>
    </source>
</evidence>
<dbReference type="PROSITE" id="PS50297">
    <property type="entry name" value="ANK_REP_REGION"/>
    <property type="match status" value="2"/>
</dbReference>
<dbReference type="Pfam" id="PF00023">
    <property type="entry name" value="Ank"/>
    <property type="match status" value="1"/>
</dbReference>